<comment type="caution">
    <text evidence="1">The sequence shown here is derived from an EMBL/GenBank/DDBJ whole genome shotgun (WGS) entry which is preliminary data.</text>
</comment>
<sequence length="149" mass="16887">MTTPCDLVPLPEGHLYPHQTAEIRSMRRRLLHATSPEEVYSTLSLYSEATNVSIPDMLLWQEEGQWEGQEEGQEEGQKRRNTLFWLVDEGAEGVAMHICQILLDGDDKETLSELVNAGCYIHGEPKTFWELAESRGAEDILNMLEEVGV</sequence>
<accession>A0AAE0UDM5</accession>
<gene>
    <name evidence="1" type="ORF">B0T20DRAFT_407428</name>
</gene>
<reference evidence="1" key="2">
    <citation type="submission" date="2023-07" db="EMBL/GenBank/DDBJ databases">
        <authorList>
            <consortium name="Lawrence Berkeley National Laboratory"/>
            <person name="Haridas S."/>
            <person name="Hensen N."/>
            <person name="Bonometti L."/>
            <person name="Westerberg I."/>
            <person name="Brannstrom I.O."/>
            <person name="Guillou S."/>
            <person name="Cros-Aarteil S."/>
            <person name="Calhoun S."/>
            <person name="Kuo A."/>
            <person name="Mondo S."/>
            <person name="Pangilinan J."/>
            <person name="Riley R."/>
            <person name="LaButti K."/>
            <person name="Andreopoulos B."/>
            <person name="Lipzen A."/>
            <person name="Chen C."/>
            <person name="Yanf M."/>
            <person name="Daum C."/>
            <person name="Ng V."/>
            <person name="Clum A."/>
            <person name="Steindorff A."/>
            <person name="Ohm R."/>
            <person name="Martin F."/>
            <person name="Silar P."/>
            <person name="Natvig D."/>
            <person name="Lalanne C."/>
            <person name="Gautier V."/>
            <person name="Ament-velasquez S.L."/>
            <person name="Kruys A."/>
            <person name="Hutchinson M.I."/>
            <person name="Powell A.J."/>
            <person name="Barry K."/>
            <person name="Miller A.N."/>
            <person name="Grigoriev I.V."/>
            <person name="Debuchy R."/>
            <person name="Gladieux P."/>
            <person name="Thoren M.H."/>
            <person name="Johannesson H."/>
        </authorList>
    </citation>
    <scope>NUCLEOTIDE SEQUENCE</scope>
    <source>
        <strain evidence="1">FGSC 1904</strain>
    </source>
</reference>
<dbReference type="AlphaFoldDB" id="A0AAE0UDM5"/>
<protein>
    <submittedName>
        <fullName evidence="1">Uncharacterized protein</fullName>
    </submittedName>
</protein>
<evidence type="ECO:0000313" key="1">
    <source>
        <dbReference type="EMBL" id="KAK3399940.1"/>
    </source>
</evidence>
<name>A0AAE0UDM5_SORBR</name>
<keyword evidence="2" id="KW-1185">Reference proteome</keyword>
<reference evidence="1" key="1">
    <citation type="journal article" date="2023" name="Mol. Phylogenet. Evol.">
        <title>Genome-scale phylogeny and comparative genomics of the fungal order Sordariales.</title>
        <authorList>
            <person name="Hensen N."/>
            <person name="Bonometti L."/>
            <person name="Westerberg I."/>
            <person name="Brannstrom I.O."/>
            <person name="Guillou S."/>
            <person name="Cros-Aarteil S."/>
            <person name="Calhoun S."/>
            <person name="Haridas S."/>
            <person name="Kuo A."/>
            <person name="Mondo S."/>
            <person name="Pangilinan J."/>
            <person name="Riley R."/>
            <person name="LaButti K."/>
            <person name="Andreopoulos B."/>
            <person name="Lipzen A."/>
            <person name="Chen C."/>
            <person name="Yan M."/>
            <person name="Daum C."/>
            <person name="Ng V."/>
            <person name="Clum A."/>
            <person name="Steindorff A."/>
            <person name="Ohm R.A."/>
            <person name="Martin F."/>
            <person name="Silar P."/>
            <person name="Natvig D.O."/>
            <person name="Lalanne C."/>
            <person name="Gautier V."/>
            <person name="Ament-Velasquez S.L."/>
            <person name="Kruys A."/>
            <person name="Hutchinson M.I."/>
            <person name="Powell A.J."/>
            <person name="Barry K."/>
            <person name="Miller A.N."/>
            <person name="Grigoriev I.V."/>
            <person name="Debuchy R."/>
            <person name="Gladieux P."/>
            <person name="Hiltunen Thoren M."/>
            <person name="Johannesson H."/>
        </authorList>
    </citation>
    <scope>NUCLEOTIDE SEQUENCE</scope>
    <source>
        <strain evidence="1">FGSC 1904</strain>
    </source>
</reference>
<organism evidence="1 2">
    <name type="scientific">Sordaria brevicollis</name>
    <dbReference type="NCBI Taxonomy" id="83679"/>
    <lineage>
        <taxon>Eukaryota</taxon>
        <taxon>Fungi</taxon>
        <taxon>Dikarya</taxon>
        <taxon>Ascomycota</taxon>
        <taxon>Pezizomycotina</taxon>
        <taxon>Sordariomycetes</taxon>
        <taxon>Sordariomycetidae</taxon>
        <taxon>Sordariales</taxon>
        <taxon>Sordariaceae</taxon>
        <taxon>Sordaria</taxon>
    </lineage>
</organism>
<proteinExistence type="predicted"/>
<dbReference type="Proteomes" id="UP001281003">
    <property type="component" value="Unassembled WGS sequence"/>
</dbReference>
<dbReference type="EMBL" id="JAUTDP010000004">
    <property type="protein sequence ID" value="KAK3399940.1"/>
    <property type="molecule type" value="Genomic_DNA"/>
</dbReference>
<evidence type="ECO:0000313" key="2">
    <source>
        <dbReference type="Proteomes" id="UP001281003"/>
    </source>
</evidence>